<proteinExistence type="predicted"/>
<accession>A0A9N9BJ97</accession>
<sequence length="161" mass="18901">MSYYAHWYEQSIRQKRPALHSNPSTQSIPIDASQPDVTAAQVTVCSLHNRLVYNLEFKPCERTPSHSRNSSYTPEHTNHNERITHSQNDQHVAWKNAHEMVYNRTSDRERTGSSQSTELLKVDDLIDESLWDDWIVKFINNDEESVYSDDKPFEDWIFDAM</sequence>
<keyword evidence="2" id="KW-1185">Reference proteome</keyword>
<protein>
    <submittedName>
        <fullName evidence="1">3733_t:CDS:1</fullName>
    </submittedName>
</protein>
<comment type="caution">
    <text evidence="1">The sequence shown here is derived from an EMBL/GenBank/DDBJ whole genome shotgun (WGS) entry which is preliminary data.</text>
</comment>
<reference evidence="1" key="1">
    <citation type="submission" date="2021-06" db="EMBL/GenBank/DDBJ databases">
        <authorList>
            <person name="Kallberg Y."/>
            <person name="Tangrot J."/>
            <person name="Rosling A."/>
        </authorList>
    </citation>
    <scope>NUCLEOTIDE SEQUENCE</scope>
    <source>
        <strain evidence="1">BR232B</strain>
    </source>
</reference>
<dbReference type="OrthoDB" id="2407269at2759"/>
<evidence type="ECO:0000313" key="2">
    <source>
        <dbReference type="Proteomes" id="UP000789739"/>
    </source>
</evidence>
<evidence type="ECO:0000313" key="1">
    <source>
        <dbReference type="EMBL" id="CAG8569945.1"/>
    </source>
</evidence>
<gene>
    <name evidence="1" type="ORF">PBRASI_LOCUS6046</name>
</gene>
<name>A0A9N9BJ97_9GLOM</name>
<dbReference type="Proteomes" id="UP000789739">
    <property type="component" value="Unassembled WGS sequence"/>
</dbReference>
<dbReference type="AlphaFoldDB" id="A0A9N9BJ97"/>
<dbReference type="EMBL" id="CAJVPI010000763">
    <property type="protein sequence ID" value="CAG8569945.1"/>
    <property type="molecule type" value="Genomic_DNA"/>
</dbReference>
<organism evidence="1 2">
    <name type="scientific">Paraglomus brasilianum</name>
    <dbReference type="NCBI Taxonomy" id="144538"/>
    <lineage>
        <taxon>Eukaryota</taxon>
        <taxon>Fungi</taxon>
        <taxon>Fungi incertae sedis</taxon>
        <taxon>Mucoromycota</taxon>
        <taxon>Glomeromycotina</taxon>
        <taxon>Glomeromycetes</taxon>
        <taxon>Paraglomerales</taxon>
        <taxon>Paraglomeraceae</taxon>
        <taxon>Paraglomus</taxon>
    </lineage>
</organism>